<gene>
    <name evidence="1" type="ORF">EV213_10670</name>
</gene>
<evidence type="ECO:0000313" key="1">
    <source>
        <dbReference type="EMBL" id="TDQ40354.1"/>
    </source>
</evidence>
<dbReference type="RefSeq" id="WP_133580176.1">
    <property type="nucleotide sequence ID" value="NZ_SNYJ01000006.1"/>
</dbReference>
<organism evidence="1 2">
    <name type="scientific">Aureibacillus halotolerans</name>
    <dbReference type="NCBI Taxonomy" id="1508390"/>
    <lineage>
        <taxon>Bacteria</taxon>
        <taxon>Bacillati</taxon>
        <taxon>Bacillota</taxon>
        <taxon>Bacilli</taxon>
        <taxon>Bacillales</taxon>
        <taxon>Bacillaceae</taxon>
        <taxon>Aureibacillus</taxon>
    </lineage>
</organism>
<evidence type="ECO:0000313" key="2">
    <source>
        <dbReference type="Proteomes" id="UP000295632"/>
    </source>
</evidence>
<dbReference type="AlphaFoldDB" id="A0A4R6UB94"/>
<keyword evidence="2" id="KW-1185">Reference proteome</keyword>
<dbReference type="EMBL" id="SNYJ01000006">
    <property type="protein sequence ID" value="TDQ40354.1"/>
    <property type="molecule type" value="Genomic_DNA"/>
</dbReference>
<dbReference type="InterPro" id="IPR014825">
    <property type="entry name" value="DNA_alkylation"/>
</dbReference>
<reference evidence="1 2" key="1">
    <citation type="submission" date="2019-03" db="EMBL/GenBank/DDBJ databases">
        <title>Genomic Encyclopedia of Type Strains, Phase IV (KMG-IV): sequencing the most valuable type-strain genomes for metagenomic binning, comparative biology and taxonomic classification.</title>
        <authorList>
            <person name="Goeker M."/>
        </authorList>
    </citation>
    <scope>NUCLEOTIDE SEQUENCE [LARGE SCALE GENOMIC DNA]</scope>
    <source>
        <strain evidence="1 2">DSM 28697</strain>
    </source>
</reference>
<protein>
    <submittedName>
        <fullName evidence="1">DNA-3-methylpurine glycosylase</fullName>
    </submittedName>
</protein>
<comment type="caution">
    <text evidence="1">The sequence shown here is derived from an EMBL/GenBank/DDBJ whole genome shotgun (WGS) entry which is preliminary data.</text>
</comment>
<dbReference type="SUPFAM" id="SSF48371">
    <property type="entry name" value="ARM repeat"/>
    <property type="match status" value="1"/>
</dbReference>
<dbReference type="InterPro" id="IPR016024">
    <property type="entry name" value="ARM-type_fold"/>
</dbReference>
<dbReference type="OrthoDB" id="9797162at2"/>
<accession>A0A4R6UB94</accession>
<dbReference type="Proteomes" id="UP000295632">
    <property type="component" value="Unassembled WGS sequence"/>
</dbReference>
<proteinExistence type="predicted"/>
<dbReference type="Gene3D" id="1.25.40.290">
    <property type="entry name" value="ARM repeat domains"/>
    <property type="match status" value="1"/>
</dbReference>
<sequence>MSSPTALKHYFDEKLATRIAELIKPLDQQFPADSFIERVAKAVGPFELKKRVEVIADELYRALPEDYEQALSILMHILGPENQSEKGMFTEGYFLMPITFFVEKYGVHDFEGSMTALYKMTKRHTSEYAVRPFINAYESDCLQLFEKWRKDPNAHVRRLVSEGTRPRLPWAKKINVLGGDPANNLSLLAPLFHDSSPYVRKSVANHVNDLSKEHRALVLDYIEARLENEGEHGIQTARHALRTLTKVEDKGAIALLKNFQKEGAALK</sequence>
<dbReference type="Pfam" id="PF08713">
    <property type="entry name" value="DNA_alkylation"/>
    <property type="match status" value="1"/>
</dbReference>
<name>A0A4R6UB94_9BACI</name>